<sequence>MAENAAEVKQTPQAQVGEKNQAAEKSEKKAELKPDEAKKLIEFMEKKYDDHVAKVDSFDDFYHAIYELIHSFPSFIHFIITAEPSFRKFCEERGQVQYRIPPREKLQEVYTKHHKAGSGEVKREEFAKMSGELVKRDSFSFGKATTELLMFLFGAPMCALVAKRVLPGLGWLSDDTVIPLATSGAVAFLVHTKKL</sequence>
<accession>M8C226</accession>
<organism evidence="2">
    <name type="scientific">Aegilops tauschii</name>
    <name type="common">Tausch's goatgrass</name>
    <name type="synonym">Aegilops squarrosa</name>
    <dbReference type="NCBI Taxonomy" id="37682"/>
    <lineage>
        <taxon>Eukaryota</taxon>
        <taxon>Viridiplantae</taxon>
        <taxon>Streptophyta</taxon>
        <taxon>Embryophyta</taxon>
        <taxon>Tracheophyta</taxon>
        <taxon>Spermatophyta</taxon>
        <taxon>Magnoliopsida</taxon>
        <taxon>Liliopsida</taxon>
        <taxon>Poales</taxon>
        <taxon>Poaceae</taxon>
        <taxon>BOP clade</taxon>
        <taxon>Pooideae</taxon>
        <taxon>Triticodae</taxon>
        <taxon>Triticeae</taxon>
        <taxon>Triticinae</taxon>
        <taxon>Aegilops</taxon>
    </lineage>
</organism>
<feature type="region of interest" description="Disordered" evidence="1">
    <location>
        <begin position="1"/>
        <end position="33"/>
    </location>
</feature>
<feature type="compositionally biased region" description="Basic and acidic residues" evidence="1">
    <location>
        <begin position="21"/>
        <end position="33"/>
    </location>
</feature>
<proteinExistence type="predicted"/>
<reference evidence="2" key="1">
    <citation type="submission" date="2015-06" db="UniProtKB">
        <authorList>
            <consortium name="EnsemblPlants"/>
        </authorList>
    </citation>
    <scope>IDENTIFICATION</scope>
</reference>
<name>M8C226_AEGTA</name>
<dbReference type="Pfam" id="PF25284">
    <property type="entry name" value="DUF7874"/>
    <property type="match status" value="1"/>
</dbReference>
<dbReference type="EnsemblPlants" id="EMT28264">
    <property type="protein sequence ID" value="EMT28264"/>
    <property type="gene ID" value="F775_11895"/>
</dbReference>
<protein>
    <submittedName>
        <fullName evidence="2">Uncharacterized protein</fullName>
    </submittedName>
</protein>
<evidence type="ECO:0000256" key="1">
    <source>
        <dbReference type="SAM" id="MobiDB-lite"/>
    </source>
</evidence>
<evidence type="ECO:0000313" key="2">
    <source>
        <dbReference type="EnsemblPlants" id="EMT28264"/>
    </source>
</evidence>
<dbReference type="InterPro" id="IPR057196">
    <property type="entry name" value="DUF7874"/>
</dbReference>
<dbReference type="PANTHER" id="PTHR37216">
    <property type="entry name" value="EXPRESSED PROTEIN"/>
    <property type="match status" value="1"/>
</dbReference>
<dbReference type="PANTHER" id="PTHR37216:SF1">
    <property type="entry name" value="EXPRESSED PROTEIN"/>
    <property type="match status" value="1"/>
</dbReference>
<dbReference type="AlphaFoldDB" id="M8C226"/>